<evidence type="ECO:0000313" key="1">
    <source>
        <dbReference type="EMBL" id="GFD54007.1"/>
    </source>
</evidence>
<accession>A0A699X2Q8</accession>
<protein>
    <submittedName>
        <fullName evidence="1">Uncharacterized protein</fullName>
    </submittedName>
</protein>
<gene>
    <name evidence="1" type="ORF">Tci_925976</name>
</gene>
<reference evidence="1" key="1">
    <citation type="journal article" date="2019" name="Sci. Rep.">
        <title>Draft genome of Tanacetum cinerariifolium, the natural source of mosquito coil.</title>
        <authorList>
            <person name="Yamashiro T."/>
            <person name="Shiraishi A."/>
            <person name="Satake H."/>
            <person name="Nakayama K."/>
        </authorList>
    </citation>
    <scope>NUCLEOTIDE SEQUENCE</scope>
</reference>
<name>A0A699X2Q8_TANCI</name>
<organism evidence="1">
    <name type="scientific">Tanacetum cinerariifolium</name>
    <name type="common">Dalmatian daisy</name>
    <name type="synonym">Chrysanthemum cinerariifolium</name>
    <dbReference type="NCBI Taxonomy" id="118510"/>
    <lineage>
        <taxon>Eukaryota</taxon>
        <taxon>Viridiplantae</taxon>
        <taxon>Streptophyta</taxon>
        <taxon>Embryophyta</taxon>
        <taxon>Tracheophyta</taxon>
        <taxon>Spermatophyta</taxon>
        <taxon>Magnoliopsida</taxon>
        <taxon>eudicotyledons</taxon>
        <taxon>Gunneridae</taxon>
        <taxon>Pentapetalae</taxon>
        <taxon>asterids</taxon>
        <taxon>campanulids</taxon>
        <taxon>Asterales</taxon>
        <taxon>Asteraceae</taxon>
        <taxon>Asteroideae</taxon>
        <taxon>Anthemideae</taxon>
        <taxon>Anthemidinae</taxon>
        <taxon>Tanacetum</taxon>
    </lineage>
</organism>
<dbReference type="AlphaFoldDB" id="A0A699X2Q8"/>
<comment type="caution">
    <text evidence="1">The sequence shown here is derived from an EMBL/GenBank/DDBJ whole genome shotgun (WGS) entry which is preliminary data.</text>
</comment>
<feature type="non-terminal residue" evidence="1">
    <location>
        <position position="1"/>
    </location>
</feature>
<dbReference type="EMBL" id="BKCJ011801258">
    <property type="protein sequence ID" value="GFD54007.1"/>
    <property type="molecule type" value="Genomic_DNA"/>
</dbReference>
<proteinExistence type="predicted"/>
<sequence length="36" mass="3980">HFSFDHLVPASTFQAVERLATAIMETICIIFLENGG</sequence>